<dbReference type="InterPro" id="IPR050319">
    <property type="entry name" value="ABC_transp_ATP-bind"/>
</dbReference>
<comment type="subcellular location">
    <subcellularLocation>
        <location evidence="1">Cell inner membrane</location>
        <topology evidence="1">Peripheral membrane protein</topology>
    </subcellularLocation>
</comment>
<dbReference type="Proteomes" id="UP000001959">
    <property type="component" value="Chromosome"/>
</dbReference>
<dbReference type="STRING" id="228405.HNE_0172"/>
<dbReference type="GO" id="GO:0055085">
    <property type="term" value="P:transmembrane transport"/>
    <property type="evidence" value="ECO:0007669"/>
    <property type="project" value="UniProtKB-ARBA"/>
</dbReference>
<keyword evidence="5 7" id="KW-0067">ATP-binding</keyword>
<dbReference type="GO" id="GO:0016887">
    <property type="term" value="F:ATP hydrolysis activity"/>
    <property type="evidence" value="ECO:0007669"/>
    <property type="project" value="InterPro"/>
</dbReference>
<dbReference type="AlphaFoldDB" id="Q0C5T7"/>
<dbReference type="HOGENOM" id="CLU_000604_86_2_5"/>
<dbReference type="GO" id="GO:0015833">
    <property type="term" value="P:peptide transport"/>
    <property type="evidence" value="ECO:0007669"/>
    <property type="project" value="InterPro"/>
</dbReference>
<dbReference type="FunFam" id="3.40.50.300:FF:000016">
    <property type="entry name" value="Oligopeptide ABC transporter ATP-binding component"/>
    <property type="match status" value="2"/>
</dbReference>
<keyword evidence="4" id="KW-0547">Nucleotide-binding</keyword>
<comment type="similarity">
    <text evidence="2">Belongs to the ABC transporter superfamily.</text>
</comment>
<evidence type="ECO:0000313" key="7">
    <source>
        <dbReference type="EMBL" id="ABI75909.1"/>
    </source>
</evidence>
<dbReference type="InterPro" id="IPR003439">
    <property type="entry name" value="ABC_transporter-like_ATP-bd"/>
</dbReference>
<dbReference type="PROSITE" id="PS50893">
    <property type="entry name" value="ABC_TRANSPORTER_2"/>
    <property type="match status" value="2"/>
</dbReference>
<dbReference type="CDD" id="cd03257">
    <property type="entry name" value="ABC_NikE_OppD_transporters"/>
    <property type="match status" value="2"/>
</dbReference>
<keyword evidence="3" id="KW-0813">Transport</keyword>
<dbReference type="Gene3D" id="3.40.50.300">
    <property type="entry name" value="P-loop containing nucleotide triphosphate hydrolases"/>
    <property type="match status" value="2"/>
</dbReference>
<sequence length="623" mass="67537">MHPCPTPLLVISMTLLTVTDLKVDFETPDGTVNAVKGVSFNVSPGECVGIVGESGSGKSQSALAAMGLLAGNGKATGSINFSGTEMLTASIPELRSIRGAEMSMIFQDPLTSLTPHMTVGAQMREILALHKGLKGAEANQRCVEWLEHVRIPEAARRMEQFPHELSGGMRQRVMIAIAMLCGPKVLIADEPTTALDVTVQAQVLELMDELKRETDTGIVLITHNMGVVARMCDRVIVMRYGEIVEEGTTDQIFYAPKHDYTKMLLAAVPRLDQPDPPGRPALCPAPADGIEPVLRVEEMKVHFPIQIKGGLFGKTKPLKAVNGVSFDLRPGETLGVVGESGCGKSTLARGVLRLIPPTAGKVAWLGRDIAKASRSEMNGLRDDLQIVFQDPLASLDPRMTIGASVAEPLLVHDPGLSRSEREAKVREILPRVGLDPNLINRYPHELSGGQNQRVGIARAMILKPKLVICDEAVSALDVSVQAQVVDLLIELQKEFGLAMIFISHDLAVVRQISHRVMVLYLGRIVELAGRTAIYEDARHPYTQGLIAAVPNADPKGERSRERVRLTGDLPSPLDSRAALRFLKSKLKDDEDAEQYQPQLVEVGPDHWVAEHDPGSGTAGLLVN</sequence>
<reference evidence="7 8" key="1">
    <citation type="journal article" date="2006" name="J. Bacteriol.">
        <title>Comparative genomic evidence for a close relationship between the dimorphic prosthecate bacteria Hyphomonas neptunium and Caulobacter crescentus.</title>
        <authorList>
            <person name="Badger J.H."/>
            <person name="Hoover T.R."/>
            <person name="Brun Y.V."/>
            <person name="Weiner R.M."/>
            <person name="Laub M.T."/>
            <person name="Alexandre G."/>
            <person name="Mrazek J."/>
            <person name="Ren Q."/>
            <person name="Paulsen I.T."/>
            <person name="Nelson K.E."/>
            <person name="Khouri H.M."/>
            <person name="Radune D."/>
            <person name="Sosa J."/>
            <person name="Dodson R.J."/>
            <person name="Sullivan S.A."/>
            <person name="Rosovitz M.J."/>
            <person name="Madupu R."/>
            <person name="Brinkac L.M."/>
            <person name="Durkin A.S."/>
            <person name="Daugherty S.C."/>
            <person name="Kothari S.P."/>
            <person name="Giglio M.G."/>
            <person name="Zhou L."/>
            <person name="Haft D.H."/>
            <person name="Selengut J.D."/>
            <person name="Davidsen T.M."/>
            <person name="Yang Q."/>
            <person name="Zafar N."/>
            <person name="Ward N.L."/>
        </authorList>
    </citation>
    <scope>NUCLEOTIDE SEQUENCE [LARGE SCALE GENOMIC DNA]</scope>
    <source>
        <strain evidence="7 8">ATCC 15444</strain>
    </source>
</reference>
<dbReference type="eggNOG" id="COG4172">
    <property type="taxonomic scope" value="Bacteria"/>
</dbReference>
<keyword evidence="8" id="KW-1185">Reference proteome</keyword>
<dbReference type="NCBIfam" id="NF007739">
    <property type="entry name" value="PRK10419.1"/>
    <property type="match status" value="2"/>
</dbReference>
<name>Q0C5T7_HYPNA</name>
<evidence type="ECO:0000256" key="5">
    <source>
        <dbReference type="ARBA" id="ARBA00022840"/>
    </source>
</evidence>
<dbReference type="Pfam" id="PF08352">
    <property type="entry name" value="oligo_HPY"/>
    <property type="match status" value="2"/>
</dbReference>
<accession>Q0C5T7</accession>
<dbReference type="EMBL" id="CP000158">
    <property type="protein sequence ID" value="ABI75909.1"/>
    <property type="molecule type" value="Genomic_DNA"/>
</dbReference>
<gene>
    <name evidence="7" type="ordered locus">HNE_0172</name>
</gene>
<dbReference type="InterPro" id="IPR027417">
    <property type="entry name" value="P-loop_NTPase"/>
</dbReference>
<dbReference type="SMART" id="SM00382">
    <property type="entry name" value="AAA"/>
    <property type="match status" value="2"/>
</dbReference>
<dbReference type="PANTHER" id="PTHR43776:SF7">
    <property type="entry name" value="D,D-DIPEPTIDE TRANSPORT ATP-BINDING PROTEIN DDPF-RELATED"/>
    <property type="match status" value="1"/>
</dbReference>
<dbReference type="PANTHER" id="PTHR43776">
    <property type="entry name" value="TRANSPORT ATP-BINDING PROTEIN"/>
    <property type="match status" value="1"/>
</dbReference>
<dbReference type="NCBIfam" id="NF008453">
    <property type="entry name" value="PRK11308.1"/>
    <property type="match status" value="2"/>
</dbReference>
<dbReference type="InterPro" id="IPR003593">
    <property type="entry name" value="AAA+_ATPase"/>
</dbReference>
<evidence type="ECO:0000256" key="4">
    <source>
        <dbReference type="ARBA" id="ARBA00022741"/>
    </source>
</evidence>
<dbReference type="KEGG" id="hne:HNE_0172"/>
<dbReference type="PROSITE" id="PS00211">
    <property type="entry name" value="ABC_TRANSPORTER_1"/>
    <property type="match status" value="1"/>
</dbReference>
<dbReference type="NCBIfam" id="TIGR01727">
    <property type="entry name" value="oligo_HPY"/>
    <property type="match status" value="1"/>
</dbReference>
<proteinExistence type="inferred from homology"/>
<protein>
    <submittedName>
        <fullName evidence="7">Peptide ABC transporter, ATP-binding protein</fullName>
    </submittedName>
</protein>
<evidence type="ECO:0000256" key="2">
    <source>
        <dbReference type="ARBA" id="ARBA00005417"/>
    </source>
</evidence>
<evidence type="ECO:0000259" key="6">
    <source>
        <dbReference type="PROSITE" id="PS50893"/>
    </source>
</evidence>
<organism evidence="7 8">
    <name type="scientific">Hyphomonas neptunium (strain ATCC 15444)</name>
    <dbReference type="NCBI Taxonomy" id="228405"/>
    <lineage>
        <taxon>Bacteria</taxon>
        <taxon>Pseudomonadati</taxon>
        <taxon>Pseudomonadota</taxon>
        <taxon>Alphaproteobacteria</taxon>
        <taxon>Hyphomonadales</taxon>
        <taxon>Hyphomonadaceae</taxon>
        <taxon>Hyphomonas</taxon>
    </lineage>
</organism>
<dbReference type="GO" id="GO:0005886">
    <property type="term" value="C:plasma membrane"/>
    <property type="evidence" value="ECO:0007669"/>
    <property type="project" value="UniProtKB-SubCell"/>
</dbReference>
<evidence type="ECO:0000256" key="1">
    <source>
        <dbReference type="ARBA" id="ARBA00004417"/>
    </source>
</evidence>
<feature type="domain" description="ABC transporter" evidence="6">
    <location>
        <begin position="294"/>
        <end position="546"/>
    </location>
</feature>
<dbReference type="SUPFAM" id="SSF52540">
    <property type="entry name" value="P-loop containing nucleoside triphosphate hydrolases"/>
    <property type="match status" value="2"/>
</dbReference>
<evidence type="ECO:0000313" key="8">
    <source>
        <dbReference type="Proteomes" id="UP000001959"/>
    </source>
</evidence>
<dbReference type="InterPro" id="IPR013563">
    <property type="entry name" value="Oligopep_ABC_C"/>
</dbReference>
<evidence type="ECO:0000256" key="3">
    <source>
        <dbReference type="ARBA" id="ARBA00022448"/>
    </source>
</evidence>
<dbReference type="GO" id="GO:0005524">
    <property type="term" value="F:ATP binding"/>
    <property type="evidence" value="ECO:0007669"/>
    <property type="project" value="UniProtKB-KW"/>
</dbReference>
<dbReference type="InterPro" id="IPR017871">
    <property type="entry name" value="ABC_transporter-like_CS"/>
</dbReference>
<feature type="domain" description="ABC transporter" evidence="6">
    <location>
        <begin position="16"/>
        <end position="265"/>
    </location>
</feature>
<dbReference type="Pfam" id="PF00005">
    <property type="entry name" value="ABC_tran"/>
    <property type="match status" value="2"/>
</dbReference>